<dbReference type="EMBL" id="JAWRVI010000003">
    <property type="protein sequence ID" value="KAK4094555.1"/>
    <property type="molecule type" value="Genomic_DNA"/>
</dbReference>
<evidence type="ECO:0000313" key="3">
    <source>
        <dbReference type="Proteomes" id="UP001287286"/>
    </source>
</evidence>
<feature type="region of interest" description="Disordered" evidence="1">
    <location>
        <begin position="126"/>
        <end position="170"/>
    </location>
</feature>
<feature type="compositionally biased region" description="Basic and acidic residues" evidence="1">
    <location>
        <begin position="511"/>
        <end position="530"/>
    </location>
</feature>
<keyword evidence="3" id="KW-1185">Reference proteome</keyword>
<accession>A0ABR0CE16</accession>
<feature type="region of interest" description="Disordered" evidence="1">
    <location>
        <begin position="63"/>
        <end position="108"/>
    </location>
</feature>
<feature type="region of interest" description="Disordered" evidence="1">
    <location>
        <begin position="1"/>
        <end position="32"/>
    </location>
</feature>
<feature type="region of interest" description="Disordered" evidence="1">
    <location>
        <begin position="370"/>
        <end position="424"/>
    </location>
</feature>
<comment type="caution">
    <text evidence="2">The sequence shown here is derived from an EMBL/GenBank/DDBJ whole genome shotgun (WGS) entry which is preliminary data.</text>
</comment>
<dbReference type="Proteomes" id="UP001287286">
    <property type="component" value="Unassembled WGS sequence"/>
</dbReference>
<name>A0ABR0CE16_PURLI</name>
<feature type="compositionally biased region" description="Low complexity" evidence="1">
    <location>
        <begin position="87"/>
        <end position="103"/>
    </location>
</feature>
<protein>
    <submittedName>
        <fullName evidence="2">Uncharacterized protein</fullName>
    </submittedName>
</protein>
<evidence type="ECO:0000256" key="1">
    <source>
        <dbReference type="SAM" id="MobiDB-lite"/>
    </source>
</evidence>
<evidence type="ECO:0000313" key="2">
    <source>
        <dbReference type="EMBL" id="KAK4094555.1"/>
    </source>
</evidence>
<reference evidence="2 3" key="1">
    <citation type="journal article" date="2024" name="Microbiol. Resour. Announc.">
        <title>Genome annotations for the ascomycete fungi Trichoderma harzianum, Trichoderma aggressivum, and Purpureocillium lilacinum.</title>
        <authorList>
            <person name="Beijen E.P.W."/>
            <person name="Ohm R.A."/>
        </authorList>
    </citation>
    <scope>NUCLEOTIDE SEQUENCE [LARGE SCALE GENOMIC DNA]</scope>
    <source>
        <strain evidence="2 3">CBS 150709</strain>
    </source>
</reference>
<feature type="region of interest" description="Disordered" evidence="1">
    <location>
        <begin position="482"/>
        <end position="534"/>
    </location>
</feature>
<feature type="compositionally biased region" description="Low complexity" evidence="1">
    <location>
        <begin position="68"/>
        <end position="79"/>
    </location>
</feature>
<feature type="compositionally biased region" description="Polar residues" evidence="1">
    <location>
        <begin position="414"/>
        <end position="423"/>
    </location>
</feature>
<organism evidence="2 3">
    <name type="scientific">Purpureocillium lilacinum</name>
    <name type="common">Paecilomyces lilacinus</name>
    <dbReference type="NCBI Taxonomy" id="33203"/>
    <lineage>
        <taxon>Eukaryota</taxon>
        <taxon>Fungi</taxon>
        <taxon>Dikarya</taxon>
        <taxon>Ascomycota</taxon>
        <taxon>Pezizomycotina</taxon>
        <taxon>Sordariomycetes</taxon>
        <taxon>Hypocreomycetidae</taxon>
        <taxon>Hypocreales</taxon>
        <taxon>Ophiocordycipitaceae</taxon>
        <taxon>Purpureocillium</taxon>
    </lineage>
</organism>
<sequence length="797" mass="85437">MTAEYAPRTDGRTDGRTAQTDGPSGAVDDRRSDVTLEALTQNGGGRAAVDDVGGLCCNRASRSRELRLPSSSPPLRLSPSPSPSPHAPTLLLSCSSTRPSLPAAAPPPLVLPPSPLALMSNQYSVHAGQAKGTRQGSEEKDRSTAQHSIGSVRLQHEKSPTSGTGGRAAAAPRRGVVVVTELQIPPLAPIPPAKARFSSAVGRRPWAWRARGHITPLPCLLSLDELNSPPPPPPFPLPPSFLPPNNTCTPKTGNSNPSGLSRRIDTTTTHMGPPHEKALLHMSLPSSLPSHWFYTPVAKKGHGGAAGWSVGSSKGPPISGDTARLLHAQEKECGCRRGRKLFPARRFPGAAATASPAVGWLCISLSLSVSSREPPAPCNKTRSGRSSAPHAKSHRVDQDNSAISVMQKRRDPTKQTGSRATKTNHCEMLRVLLQINSYHGNSLTRATPENVGGNNQDAAKMLALPLPAVLYMLLQYETVNSKSEGHRKIPQRNPKLQQRRQGNGGRKKGRETRQEKTLQDGKGNNHHEPRAVAARCQRPQMEEMQMLTTRNGNGLGTTRAAGQGPAATTAQHMAEPRPLADARGPHWVFKSAGCTRSRKRALVAARAVSIHGSVDGWANGQAAAFPSQRARDGLPRPCSLSSVQCPRIPNSRDPDPRFPCMHVRVPASSQPDGAGLPVCLRNNDNNQKPRCKKGEGVKKLHVAKAIKILPGRSPSSATEPDHRAACTRDGLFTRVAARSTSCQLTDRRDTIVVFVLFLDPFPAALLPFSLTKRCFLLLAVGSCMVHFEGSEREPKAV</sequence>
<proteinExistence type="predicted"/>
<gene>
    <name evidence="2" type="ORF">Purlil1_1160</name>
</gene>